<dbReference type="Gene3D" id="1.20.1550.10">
    <property type="entry name" value="DsbB-like"/>
    <property type="match status" value="1"/>
</dbReference>
<dbReference type="PANTHER" id="PTHR36570">
    <property type="entry name" value="DISULFIDE BOND FORMATION PROTEIN B"/>
    <property type="match status" value="1"/>
</dbReference>
<reference evidence="16 17" key="1">
    <citation type="submission" date="2017-02" db="EMBL/GenBank/DDBJ databases">
        <title>Draft genome sequence of Haemophilus paracuniculus CCUG 43573 type strain.</title>
        <authorList>
            <person name="Engstrom-Jakobsson H."/>
            <person name="Salva-Serra F."/>
            <person name="Thorell K."/>
            <person name="Gonzales-Siles L."/>
            <person name="Karlsson R."/>
            <person name="Boulund F."/>
            <person name="Engstrand L."/>
            <person name="Kristiansson E."/>
            <person name="Moore E."/>
        </authorList>
    </citation>
    <scope>NUCLEOTIDE SEQUENCE [LARGE SCALE GENOMIC DNA]</scope>
    <source>
        <strain evidence="16 17">CCUG 43573</strain>
    </source>
</reference>
<dbReference type="InterPro" id="IPR022920">
    <property type="entry name" value="Disulphide_bond_form_DsbB"/>
</dbReference>
<dbReference type="GO" id="GO:0015035">
    <property type="term" value="F:protein-disulfide reductase activity"/>
    <property type="evidence" value="ECO:0007669"/>
    <property type="project" value="UniProtKB-UniRule"/>
</dbReference>
<name>A0A1T0AVS8_9PAST</name>
<keyword evidence="10 14" id="KW-0472">Membrane</keyword>
<keyword evidence="7 14" id="KW-0249">Electron transport</keyword>
<evidence type="ECO:0000256" key="12">
    <source>
        <dbReference type="ARBA" id="ARBA00023186"/>
    </source>
</evidence>
<keyword evidence="8 14" id="KW-1133">Transmembrane helix</keyword>
<dbReference type="Pfam" id="PF02600">
    <property type="entry name" value="DsbB"/>
    <property type="match status" value="1"/>
</dbReference>
<dbReference type="OrthoDB" id="3711263at2"/>
<evidence type="ECO:0000256" key="2">
    <source>
        <dbReference type="ARBA" id="ARBA00008823"/>
    </source>
</evidence>
<dbReference type="InterPro" id="IPR050183">
    <property type="entry name" value="DsbB"/>
</dbReference>
<dbReference type="NCBIfam" id="NF002485">
    <property type="entry name" value="PRK01749.1"/>
    <property type="match status" value="1"/>
</dbReference>
<feature type="disulfide bond" description="Redox-active" evidence="14">
    <location>
        <begin position="41"/>
        <end position="44"/>
    </location>
</feature>
<dbReference type="SUPFAM" id="SSF158442">
    <property type="entry name" value="DsbB-like"/>
    <property type="match status" value="1"/>
</dbReference>
<dbReference type="GO" id="GO:0005886">
    <property type="term" value="C:plasma membrane"/>
    <property type="evidence" value="ECO:0007669"/>
    <property type="project" value="UniProtKB-SubCell"/>
</dbReference>
<comment type="similarity">
    <text evidence="2 14">Belongs to the DsbB family.</text>
</comment>
<evidence type="ECO:0000256" key="13">
    <source>
        <dbReference type="ARBA" id="ARBA00023284"/>
    </source>
</evidence>
<feature type="transmembrane region" description="Helical" evidence="15">
    <location>
        <begin position="143"/>
        <end position="163"/>
    </location>
</feature>
<feature type="transmembrane region" description="Helical" evidence="15">
    <location>
        <begin position="72"/>
        <end position="90"/>
    </location>
</feature>
<feature type="topological domain" description="Periplasmic" evidence="14">
    <location>
        <begin position="91"/>
        <end position="145"/>
    </location>
</feature>
<proteinExistence type="inferred from homology"/>
<evidence type="ECO:0000256" key="1">
    <source>
        <dbReference type="ARBA" id="ARBA00004429"/>
    </source>
</evidence>
<evidence type="ECO:0000256" key="9">
    <source>
        <dbReference type="ARBA" id="ARBA00023002"/>
    </source>
</evidence>
<evidence type="ECO:0000256" key="15">
    <source>
        <dbReference type="SAM" id="Phobius"/>
    </source>
</evidence>
<evidence type="ECO:0000256" key="6">
    <source>
        <dbReference type="ARBA" id="ARBA00022692"/>
    </source>
</evidence>
<comment type="caution">
    <text evidence="14">Lacks conserved residue(s) required for the propagation of feature annotation.</text>
</comment>
<evidence type="ECO:0000256" key="14">
    <source>
        <dbReference type="HAMAP-Rule" id="MF_00286"/>
    </source>
</evidence>
<keyword evidence="6 14" id="KW-0812">Transmembrane</keyword>
<organism evidence="16 17">
    <name type="scientific">Haemophilus paracuniculus</name>
    <dbReference type="NCBI Taxonomy" id="734"/>
    <lineage>
        <taxon>Bacteria</taxon>
        <taxon>Pseudomonadati</taxon>
        <taxon>Pseudomonadota</taxon>
        <taxon>Gammaproteobacteria</taxon>
        <taxon>Pasteurellales</taxon>
        <taxon>Pasteurellaceae</taxon>
        <taxon>Haemophilus</taxon>
    </lineage>
</organism>
<dbReference type="InterPro" id="IPR003752">
    <property type="entry name" value="DiS_bond_form_DsbB/BdbC"/>
</dbReference>
<comment type="subcellular location">
    <subcellularLocation>
        <location evidence="1">Cell inner membrane</location>
        <topology evidence="1">Multi-pass membrane protein</topology>
    </subcellularLocation>
    <subcellularLocation>
        <location evidence="14">Cell membrane</location>
        <topology evidence="14">Multi-pass membrane protein</topology>
    </subcellularLocation>
</comment>
<feature type="transmembrane region" description="Helical" evidence="15">
    <location>
        <begin position="45"/>
        <end position="65"/>
    </location>
</feature>
<evidence type="ECO:0000313" key="16">
    <source>
        <dbReference type="EMBL" id="OOS00746.1"/>
    </source>
</evidence>
<dbReference type="RefSeq" id="WP_078235586.1">
    <property type="nucleotide sequence ID" value="NZ_MUYA01000001.1"/>
</dbReference>
<keyword evidence="13 14" id="KW-0676">Redox-active center</keyword>
<evidence type="ECO:0000256" key="10">
    <source>
        <dbReference type="ARBA" id="ARBA00023136"/>
    </source>
</evidence>
<feature type="topological domain" description="Periplasmic" evidence="14">
    <location>
        <begin position="32"/>
        <end position="49"/>
    </location>
</feature>
<evidence type="ECO:0000256" key="3">
    <source>
        <dbReference type="ARBA" id="ARBA00022448"/>
    </source>
</evidence>
<dbReference type="EMBL" id="MUYA01000001">
    <property type="protein sequence ID" value="OOS00746.1"/>
    <property type="molecule type" value="Genomic_DNA"/>
</dbReference>
<keyword evidence="4 14" id="KW-1003">Cell membrane</keyword>
<dbReference type="InterPro" id="IPR023380">
    <property type="entry name" value="DsbB-like_sf"/>
</dbReference>
<keyword evidence="9 14" id="KW-0560">Oxidoreductase</keyword>
<sequence>MFSFFKNLSINRSGWFLLTFSAVALEATALYFQHGMGLNPCVMCIYERLALLAILAAGVIGLIAPRFLIVRLVALALGLYGAIKGLIYAIQHNQYQVNPQPWNQCPFSPQFPETLPLNKWFPNLFEATGLCSENVWSLWGLSMAQWLIVIFAVYTLVLVLVLLSQFKTTSKRIFS</sequence>
<gene>
    <name evidence="14" type="primary">dsbB</name>
    <name evidence="16" type="ORF">B0187_00135</name>
</gene>
<accession>A0A1T0AVS8</accession>
<dbReference type="AlphaFoldDB" id="A0A1T0AVS8"/>
<feature type="topological domain" description="Cytoplasmic" evidence="14">
    <location>
        <begin position="1"/>
        <end position="14"/>
    </location>
</feature>
<comment type="caution">
    <text evidence="16">The sequence shown here is derived from an EMBL/GenBank/DDBJ whole genome shotgun (WGS) entry which is preliminary data.</text>
</comment>
<feature type="topological domain" description="Cytoplasmic" evidence="14">
    <location>
        <begin position="165"/>
        <end position="175"/>
    </location>
</feature>
<comment type="function">
    <text evidence="14">Required for disulfide bond formation in some periplasmic proteins. Acts by oxidizing the DsbA protein.</text>
</comment>
<dbReference type="GO" id="GO:0009055">
    <property type="term" value="F:electron transfer activity"/>
    <property type="evidence" value="ECO:0007669"/>
    <property type="project" value="UniProtKB-UniRule"/>
</dbReference>
<evidence type="ECO:0000313" key="17">
    <source>
        <dbReference type="Proteomes" id="UP000190867"/>
    </source>
</evidence>
<evidence type="ECO:0000256" key="8">
    <source>
        <dbReference type="ARBA" id="ARBA00022989"/>
    </source>
</evidence>
<protein>
    <recommendedName>
        <fullName evidence="14">Disulfide bond formation protein B</fullName>
    </recommendedName>
    <alternativeName>
        <fullName evidence="14">Disulfide oxidoreductase</fullName>
    </alternativeName>
</protein>
<evidence type="ECO:0000256" key="4">
    <source>
        <dbReference type="ARBA" id="ARBA00022475"/>
    </source>
</evidence>
<evidence type="ECO:0000256" key="7">
    <source>
        <dbReference type="ARBA" id="ARBA00022982"/>
    </source>
</evidence>
<feature type="disulfide bond" description="Redox-active" evidence="14">
    <location>
        <begin position="105"/>
        <end position="131"/>
    </location>
</feature>
<keyword evidence="12 14" id="KW-0143">Chaperone</keyword>
<dbReference type="GO" id="GO:0006457">
    <property type="term" value="P:protein folding"/>
    <property type="evidence" value="ECO:0007669"/>
    <property type="project" value="InterPro"/>
</dbReference>
<evidence type="ECO:0000256" key="11">
    <source>
        <dbReference type="ARBA" id="ARBA00023157"/>
    </source>
</evidence>
<evidence type="ECO:0000256" key="5">
    <source>
        <dbReference type="ARBA" id="ARBA00022519"/>
    </source>
</evidence>
<dbReference type="HAMAP" id="MF_00286">
    <property type="entry name" value="DsbB"/>
    <property type="match status" value="1"/>
</dbReference>
<keyword evidence="5" id="KW-0997">Cell inner membrane</keyword>
<keyword evidence="11 14" id="KW-1015">Disulfide bond</keyword>
<dbReference type="PANTHER" id="PTHR36570:SF2">
    <property type="entry name" value="DISULFIDE BOND FORMATION PROTEIN B"/>
    <property type="match status" value="1"/>
</dbReference>
<dbReference type="Proteomes" id="UP000190867">
    <property type="component" value="Unassembled WGS sequence"/>
</dbReference>
<dbReference type="STRING" id="734.B0187_00135"/>
<keyword evidence="3 14" id="KW-0813">Transport</keyword>
<keyword evidence="17" id="KW-1185">Reference proteome</keyword>